<gene>
    <name evidence="3" type="ORF">FTUN_0839</name>
</gene>
<dbReference type="KEGG" id="ftj:FTUN_0839"/>
<dbReference type="EMBL" id="CP053452">
    <property type="protein sequence ID" value="QJW93333.1"/>
    <property type="molecule type" value="Genomic_DNA"/>
</dbReference>
<feature type="compositionally biased region" description="Pro residues" evidence="2">
    <location>
        <begin position="331"/>
        <end position="347"/>
    </location>
</feature>
<feature type="region of interest" description="Disordered" evidence="2">
    <location>
        <begin position="509"/>
        <end position="535"/>
    </location>
</feature>
<protein>
    <submittedName>
        <fullName evidence="3">Uncharacterized protein</fullName>
    </submittedName>
</protein>
<dbReference type="PANTHER" id="PTHR13037">
    <property type="entry name" value="FORMIN"/>
    <property type="match status" value="1"/>
</dbReference>
<name>A0A6M5YJ90_9BACT</name>
<dbReference type="Proteomes" id="UP000503447">
    <property type="component" value="Chromosome"/>
</dbReference>
<keyword evidence="1" id="KW-0945">Host-virus interaction</keyword>
<proteinExistence type="predicted"/>
<feature type="region of interest" description="Disordered" evidence="2">
    <location>
        <begin position="676"/>
        <end position="736"/>
    </location>
</feature>
<evidence type="ECO:0000313" key="3">
    <source>
        <dbReference type="EMBL" id="QJW93333.1"/>
    </source>
</evidence>
<organism evidence="3 4">
    <name type="scientific">Frigoriglobus tundricola</name>
    <dbReference type="NCBI Taxonomy" id="2774151"/>
    <lineage>
        <taxon>Bacteria</taxon>
        <taxon>Pseudomonadati</taxon>
        <taxon>Planctomycetota</taxon>
        <taxon>Planctomycetia</taxon>
        <taxon>Gemmatales</taxon>
        <taxon>Gemmataceae</taxon>
        <taxon>Frigoriglobus</taxon>
    </lineage>
</organism>
<evidence type="ECO:0000313" key="4">
    <source>
        <dbReference type="Proteomes" id="UP000503447"/>
    </source>
</evidence>
<keyword evidence="4" id="KW-1185">Reference proteome</keyword>
<dbReference type="PANTHER" id="PTHR13037:SF24">
    <property type="entry name" value="POLYCOMB PROTEIN PCL-RELATED"/>
    <property type="match status" value="1"/>
</dbReference>
<feature type="region of interest" description="Disordered" evidence="2">
    <location>
        <begin position="327"/>
        <end position="347"/>
    </location>
</feature>
<evidence type="ECO:0000256" key="1">
    <source>
        <dbReference type="ARBA" id="ARBA00022581"/>
    </source>
</evidence>
<reference evidence="4" key="1">
    <citation type="submission" date="2020-05" db="EMBL/GenBank/DDBJ databases">
        <title>Frigoriglobus tundricola gen. nov., sp. nov., a psychrotolerant cellulolytic planctomycete of the family Gemmataceae with two divergent copies of 16S rRNA gene.</title>
        <authorList>
            <person name="Kulichevskaya I.S."/>
            <person name="Ivanova A.A."/>
            <person name="Naumoff D.G."/>
            <person name="Beletsky A.V."/>
            <person name="Rijpstra W.I.C."/>
            <person name="Sinninghe Damste J.S."/>
            <person name="Mardanov A.V."/>
            <person name="Ravin N.V."/>
            <person name="Dedysh S.N."/>
        </authorList>
    </citation>
    <scope>NUCLEOTIDE SEQUENCE [LARGE SCALE GENOMIC DNA]</scope>
    <source>
        <strain evidence="4">PL17</strain>
    </source>
</reference>
<evidence type="ECO:0000256" key="2">
    <source>
        <dbReference type="SAM" id="MobiDB-lite"/>
    </source>
</evidence>
<dbReference type="AlphaFoldDB" id="A0A6M5YJ90"/>
<feature type="compositionally biased region" description="Low complexity" evidence="2">
    <location>
        <begin position="701"/>
        <end position="723"/>
    </location>
</feature>
<dbReference type="RefSeq" id="WP_171469540.1">
    <property type="nucleotide sequence ID" value="NZ_CP053452.2"/>
</dbReference>
<sequence length="736" mass="77916">MLTPRRTMLLLAGFICCGCAYAGYAQLLGWLDGLPQLPAKFTVPGRPIFLPPDTSVSPAQRKLALAFGPQCPETNYALYPTQLEFPGSSVVLASGPVPAKPDSKRVPLSPFSLAVFGKPKPPHLCQPGEVTEITTIHADRAILEFDQVIRSPNDMQTAKLVRLELVSDFNALDDKRRGYVVITNNQKVADENRQLVLRTPGPVFYRDPKVVAGRPEAQGPDLWTDGPVEIVDKQNLPRPIGVGAPITVPANAAETRTSAAVGEILSGRRAPPPTVTAVGMRVYLEPEPPPGQPKPAKGNGPMQGIRKLEFLEQVVVHLWVDGNQSIGGPATVPPAPAGPQDPPPSALALTPPPAAVAAVTGGMGPAGYTARLMSRALLQVDTRGPFAYDAEKSLARFDVVPHSDPNLPNDVQVTKVPARAGATSLFSEVLELELNGGPTAAGRSDAAPPFKRVHAWTYTPGRFLTAAAQDEAMEAYGQDLVHDQAESRTILKGAPLIVVRDQNVLTAGAAQRPATLTSEPGPGSGPARKTKTTVQGPGRVDLFDQASNATTMTATWQLSMVQTKELIKDPIGEREQDLFTLSGDAKFEDTRAEYWLKGDILKLWLEAQPDPAEAGAKPTPAAGARADRQRAASAQPKPARVHAIGHVTSHSSDYDIERAEQLNVFISDPKPAAHAAVAAPVSPSQPRPGPAGPAGPPAPESAPVAAKPAASGAPAVAVAPTRTRPSRRSRRSPSRR</sequence>
<feature type="region of interest" description="Disordered" evidence="2">
    <location>
        <begin position="611"/>
        <end position="641"/>
    </location>
</feature>
<accession>A0A6M5YJ90</accession>
<feature type="compositionally biased region" description="Basic residues" evidence="2">
    <location>
        <begin position="724"/>
        <end position="736"/>
    </location>
</feature>
<feature type="compositionally biased region" description="Pro residues" evidence="2">
    <location>
        <begin position="683"/>
        <end position="700"/>
    </location>
</feature>